<sequence length="244" mass="26171">MSADTRTATACIILGPARFSNPMSLAMKPSPSIANVSYPPTKLLSPTILVLVGPSPRNITDHVVLFTVTRASLTVLYLPDPSFATTTFGRMLLAPAASKSLRRPPLVLPLLRPPAGARNSVSSFAIASPFIVSSRDIFRSFSMFLLASPFMPSKQSMHVSWYVRAPVSQAKIVGRVEQGSESIDGLLEIVNGVVQKLTARLVGASCAWVLGSLLKRGRLADHAFEFLNGCLEACLDEGFWVGGI</sequence>
<gene>
    <name evidence="1" type="ORF">STAS_29606</name>
</gene>
<reference evidence="2" key="1">
    <citation type="journal article" date="2019" name="Curr. Biol.">
        <title>Genome Sequence of Striga asiatica Provides Insight into the Evolution of Plant Parasitism.</title>
        <authorList>
            <person name="Yoshida S."/>
            <person name="Kim S."/>
            <person name="Wafula E.K."/>
            <person name="Tanskanen J."/>
            <person name="Kim Y.M."/>
            <person name="Honaas L."/>
            <person name="Yang Z."/>
            <person name="Spallek T."/>
            <person name="Conn C.E."/>
            <person name="Ichihashi Y."/>
            <person name="Cheong K."/>
            <person name="Cui S."/>
            <person name="Der J.P."/>
            <person name="Gundlach H."/>
            <person name="Jiao Y."/>
            <person name="Hori C."/>
            <person name="Ishida J.K."/>
            <person name="Kasahara H."/>
            <person name="Kiba T."/>
            <person name="Kim M.S."/>
            <person name="Koo N."/>
            <person name="Laohavisit A."/>
            <person name="Lee Y.H."/>
            <person name="Lumba S."/>
            <person name="McCourt P."/>
            <person name="Mortimer J.C."/>
            <person name="Mutuku J.M."/>
            <person name="Nomura T."/>
            <person name="Sasaki-Sekimoto Y."/>
            <person name="Seto Y."/>
            <person name="Wang Y."/>
            <person name="Wakatake T."/>
            <person name="Sakakibara H."/>
            <person name="Demura T."/>
            <person name="Yamaguchi S."/>
            <person name="Yoneyama K."/>
            <person name="Manabe R.I."/>
            <person name="Nelson D.C."/>
            <person name="Schulman A.H."/>
            <person name="Timko M.P."/>
            <person name="dePamphilis C.W."/>
            <person name="Choi D."/>
            <person name="Shirasu K."/>
        </authorList>
    </citation>
    <scope>NUCLEOTIDE SEQUENCE [LARGE SCALE GENOMIC DNA]</scope>
    <source>
        <strain evidence="2">cv. UVA1</strain>
    </source>
</reference>
<accession>A0A5A7R3Z8</accession>
<proteinExistence type="predicted"/>
<evidence type="ECO:0000313" key="1">
    <source>
        <dbReference type="EMBL" id="GER52158.1"/>
    </source>
</evidence>
<dbReference type="EMBL" id="BKCP01010181">
    <property type="protein sequence ID" value="GER52158.1"/>
    <property type="molecule type" value="Genomic_DNA"/>
</dbReference>
<name>A0A5A7R3Z8_STRAF</name>
<dbReference type="Proteomes" id="UP000325081">
    <property type="component" value="Unassembled WGS sequence"/>
</dbReference>
<protein>
    <submittedName>
        <fullName evidence="1">Mitochondrial transcription termination factorfamily protein</fullName>
    </submittedName>
</protein>
<dbReference type="AlphaFoldDB" id="A0A5A7R3Z8"/>
<comment type="caution">
    <text evidence="1">The sequence shown here is derived from an EMBL/GenBank/DDBJ whole genome shotgun (WGS) entry which is preliminary data.</text>
</comment>
<evidence type="ECO:0000313" key="2">
    <source>
        <dbReference type="Proteomes" id="UP000325081"/>
    </source>
</evidence>
<organism evidence="1 2">
    <name type="scientific">Striga asiatica</name>
    <name type="common">Asiatic witchweed</name>
    <name type="synonym">Buchnera asiatica</name>
    <dbReference type="NCBI Taxonomy" id="4170"/>
    <lineage>
        <taxon>Eukaryota</taxon>
        <taxon>Viridiplantae</taxon>
        <taxon>Streptophyta</taxon>
        <taxon>Embryophyta</taxon>
        <taxon>Tracheophyta</taxon>
        <taxon>Spermatophyta</taxon>
        <taxon>Magnoliopsida</taxon>
        <taxon>eudicotyledons</taxon>
        <taxon>Gunneridae</taxon>
        <taxon>Pentapetalae</taxon>
        <taxon>asterids</taxon>
        <taxon>lamiids</taxon>
        <taxon>Lamiales</taxon>
        <taxon>Orobanchaceae</taxon>
        <taxon>Buchnereae</taxon>
        <taxon>Striga</taxon>
    </lineage>
</organism>
<keyword evidence="2" id="KW-1185">Reference proteome</keyword>